<sequence>MQGRNRMGSLYTKSIIQMTHLCRGVPSGVVHALREVLDEPDSLCDANLLLLTQPELIFVLDITDGISGIVFFTANSKPRPPTQQAMLQQGIGNQVFETQSLQEAQQTLVVYVALSSEFTPEQSERSLPEGEAVIRSQHTEPDKNTATNEVRARVGLTELDNTKIAVKSHTTTAHLGPGVLLAQQAMRTNTDPSQNNRCPVKHLRVDPLHPQSSPLLRLSALNGSHMSAELTLLPVKPTNSSSLSVRVGNMEIICRK</sequence>
<evidence type="ECO:0000313" key="2">
    <source>
        <dbReference type="Proteomes" id="UP000314294"/>
    </source>
</evidence>
<organism evidence="1 2">
    <name type="scientific">Liparis tanakae</name>
    <name type="common">Tanaka's snailfish</name>
    <dbReference type="NCBI Taxonomy" id="230148"/>
    <lineage>
        <taxon>Eukaryota</taxon>
        <taxon>Metazoa</taxon>
        <taxon>Chordata</taxon>
        <taxon>Craniata</taxon>
        <taxon>Vertebrata</taxon>
        <taxon>Euteleostomi</taxon>
        <taxon>Actinopterygii</taxon>
        <taxon>Neopterygii</taxon>
        <taxon>Teleostei</taxon>
        <taxon>Neoteleostei</taxon>
        <taxon>Acanthomorphata</taxon>
        <taxon>Eupercaria</taxon>
        <taxon>Perciformes</taxon>
        <taxon>Cottioidei</taxon>
        <taxon>Cottales</taxon>
        <taxon>Liparidae</taxon>
        <taxon>Liparis</taxon>
    </lineage>
</organism>
<proteinExistence type="predicted"/>
<reference evidence="1 2" key="1">
    <citation type="submission" date="2019-03" db="EMBL/GenBank/DDBJ databases">
        <title>First draft genome of Liparis tanakae, snailfish: a comprehensive survey of snailfish specific genes.</title>
        <authorList>
            <person name="Kim W."/>
            <person name="Song I."/>
            <person name="Jeong J.-H."/>
            <person name="Kim D."/>
            <person name="Kim S."/>
            <person name="Ryu S."/>
            <person name="Song J.Y."/>
            <person name="Lee S.K."/>
        </authorList>
    </citation>
    <scope>NUCLEOTIDE SEQUENCE [LARGE SCALE GENOMIC DNA]</scope>
    <source>
        <tissue evidence="1">Muscle</tissue>
    </source>
</reference>
<dbReference type="AlphaFoldDB" id="A0A4Z2I9G0"/>
<protein>
    <submittedName>
        <fullName evidence="1">Uncharacterized protein</fullName>
    </submittedName>
</protein>
<dbReference type="Proteomes" id="UP000314294">
    <property type="component" value="Unassembled WGS sequence"/>
</dbReference>
<keyword evidence="2" id="KW-1185">Reference proteome</keyword>
<comment type="caution">
    <text evidence="1">The sequence shown here is derived from an EMBL/GenBank/DDBJ whole genome shotgun (WGS) entry which is preliminary data.</text>
</comment>
<accession>A0A4Z2I9G0</accession>
<dbReference type="EMBL" id="SRLO01000114">
    <property type="protein sequence ID" value="TNN74381.1"/>
    <property type="molecule type" value="Genomic_DNA"/>
</dbReference>
<name>A0A4Z2I9G0_9TELE</name>
<evidence type="ECO:0000313" key="1">
    <source>
        <dbReference type="EMBL" id="TNN74381.1"/>
    </source>
</evidence>
<gene>
    <name evidence="1" type="ORF">EYF80_015340</name>
</gene>